<dbReference type="InterPro" id="IPR045864">
    <property type="entry name" value="aa-tRNA-synth_II/BPL/LPL"/>
</dbReference>
<evidence type="ECO:0000259" key="6">
    <source>
        <dbReference type="PROSITE" id="PS50862"/>
    </source>
</evidence>
<evidence type="ECO:0000256" key="1">
    <source>
        <dbReference type="ARBA" id="ARBA00022598"/>
    </source>
</evidence>
<keyword evidence="2" id="KW-0547">Nucleotide-binding</keyword>
<evidence type="ECO:0000313" key="7">
    <source>
        <dbReference type="EMBL" id="MBM3331801.1"/>
    </source>
</evidence>
<dbReference type="GO" id="GO:0004812">
    <property type="term" value="F:aminoacyl-tRNA ligase activity"/>
    <property type="evidence" value="ECO:0007669"/>
    <property type="project" value="UniProtKB-KW"/>
</dbReference>
<dbReference type="Pfam" id="PF00587">
    <property type="entry name" value="tRNA-synt_2b"/>
    <property type="match status" value="1"/>
</dbReference>
<proteinExistence type="predicted"/>
<dbReference type="PROSITE" id="PS50862">
    <property type="entry name" value="AA_TRNA_LIGASE_II"/>
    <property type="match status" value="1"/>
</dbReference>
<reference evidence="7" key="1">
    <citation type="submission" date="2019-03" db="EMBL/GenBank/DDBJ databases">
        <title>Lake Tanganyika Metagenome-Assembled Genomes (MAGs).</title>
        <authorList>
            <person name="Tran P."/>
        </authorList>
    </citation>
    <scope>NUCLEOTIDE SEQUENCE</scope>
    <source>
        <strain evidence="7">K_DeepCast_150m_m2_040</strain>
    </source>
</reference>
<dbReference type="SUPFAM" id="SSF55681">
    <property type="entry name" value="Class II aaRS and biotin synthetases"/>
    <property type="match status" value="1"/>
</dbReference>
<dbReference type="Gene3D" id="3.30.930.10">
    <property type="entry name" value="Bira Bifunctional Protein, Domain 2"/>
    <property type="match status" value="1"/>
</dbReference>
<dbReference type="GO" id="GO:0005524">
    <property type="term" value="F:ATP binding"/>
    <property type="evidence" value="ECO:0007669"/>
    <property type="project" value="UniProtKB-KW"/>
</dbReference>
<dbReference type="GO" id="GO:0006418">
    <property type="term" value="P:tRNA aminoacylation for protein translation"/>
    <property type="evidence" value="ECO:0007669"/>
    <property type="project" value="InterPro"/>
</dbReference>
<keyword evidence="5" id="KW-0030">Aminoacyl-tRNA synthetase</keyword>
<dbReference type="EMBL" id="VGIR01000044">
    <property type="protein sequence ID" value="MBM3331801.1"/>
    <property type="molecule type" value="Genomic_DNA"/>
</dbReference>
<evidence type="ECO:0000256" key="2">
    <source>
        <dbReference type="ARBA" id="ARBA00022741"/>
    </source>
</evidence>
<gene>
    <name evidence="7" type="ORF">FJY68_08125</name>
</gene>
<organism evidence="7 8">
    <name type="scientific">candidate division WOR-3 bacterium</name>
    <dbReference type="NCBI Taxonomy" id="2052148"/>
    <lineage>
        <taxon>Bacteria</taxon>
        <taxon>Bacteria division WOR-3</taxon>
    </lineage>
</organism>
<dbReference type="AlphaFoldDB" id="A0A937XGU7"/>
<name>A0A937XGU7_UNCW3</name>
<evidence type="ECO:0000256" key="3">
    <source>
        <dbReference type="ARBA" id="ARBA00022840"/>
    </source>
</evidence>
<dbReference type="InterPro" id="IPR002314">
    <property type="entry name" value="aa-tRNA-synt_IIb"/>
</dbReference>
<feature type="domain" description="Aminoacyl-transfer RNA synthetases class-II family profile" evidence="6">
    <location>
        <begin position="36"/>
        <end position="311"/>
    </location>
</feature>
<evidence type="ECO:0000256" key="4">
    <source>
        <dbReference type="ARBA" id="ARBA00022917"/>
    </source>
</evidence>
<protein>
    <recommendedName>
        <fullName evidence="6">Aminoacyl-transfer RNA synthetases class-II family profile domain-containing protein</fullName>
    </recommendedName>
</protein>
<sequence length="419" mass="46070">MRSLDGMYDLLSDAGIFRRAPWRPLDVVWSEKGLMIKRLFTDMISAEFRANGYEEILLPAFIPDRLLSVEPAHYRDVHRLSYGLASDPECYLRATSECQFAALIAADPAPTSPRRLFQACAVYRRESPDESLPMLRCAEIDPFIEAMTFSGTSPTETERQVSVYESIFRRLCLPVDVVVRPPWDTFPEATQTVAFDMLIPGLGVVQVATVHDLGTSFARVFALRGRDGALLQHSSSGISGRALASALIVHSGGDRVLTPTCLSPTLVAYEPSVPEGLREAVSRCVGASRVSAWDAGAPSVCQAPIRIRVTPDGAAVMTTALGKHVTVPCRSVEHHIRPVLADYDEHLTTRAKRRLACGNGAHVFVADLPWCGQVTCLMPQVARHPRKQFMGCRRSPRQRGKCRHCGSGQQYTARLAVAV</sequence>
<evidence type="ECO:0000256" key="5">
    <source>
        <dbReference type="ARBA" id="ARBA00023146"/>
    </source>
</evidence>
<evidence type="ECO:0000313" key="8">
    <source>
        <dbReference type="Proteomes" id="UP000779900"/>
    </source>
</evidence>
<keyword evidence="4" id="KW-0648">Protein biosynthesis</keyword>
<comment type="caution">
    <text evidence="7">The sequence shown here is derived from an EMBL/GenBank/DDBJ whole genome shotgun (WGS) entry which is preliminary data.</text>
</comment>
<keyword evidence="1" id="KW-0436">Ligase</keyword>
<keyword evidence="3" id="KW-0067">ATP-binding</keyword>
<dbReference type="Proteomes" id="UP000779900">
    <property type="component" value="Unassembled WGS sequence"/>
</dbReference>
<accession>A0A937XGU7</accession>
<dbReference type="InterPro" id="IPR006195">
    <property type="entry name" value="aa-tRNA-synth_II"/>
</dbReference>